<feature type="chain" id="PRO_5021262092" evidence="1">
    <location>
        <begin position="28"/>
        <end position="99"/>
    </location>
</feature>
<keyword evidence="1" id="KW-0732">Signal</keyword>
<protein>
    <submittedName>
        <fullName evidence="2">Uncharacterized protein</fullName>
    </submittedName>
</protein>
<reference evidence="2" key="1">
    <citation type="submission" date="2019-02" db="EMBL/GenBank/DDBJ databases">
        <authorList>
            <person name="Pothier F.J."/>
        </authorList>
    </citation>
    <scope>NUCLEOTIDE SEQUENCE</scope>
    <source>
        <strain evidence="2">CI-1B</strain>
    </source>
</reference>
<dbReference type="RefSeq" id="WP_244626709.1">
    <property type="nucleotide sequence ID" value="NZ_CAADFC020000020.1"/>
</dbReference>
<proteinExistence type="predicted"/>
<evidence type="ECO:0000256" key="1">
    <source>
        <dbReference type="SAM" id="SignalP"/>
    </source>
</evidence>
<dbReference type="EMBL" id="CAADFC020000020">
    <property type="protein sequence ID" value="VIO74555.1"/>
    <property type="molecule type" value="Genomic_DNA"/>
</dbReference>
<keyword evidence="3" id="KW-1185">Reference proteome</keyword>
<sequence length="99" mass="10969">MKRALALAAIATLATLALVAAERSAQAVERWPAIPPELAVVTPYPPSPTPYRCTTGPVYNAYHGALYSEPPAIYRGFAYRPYYRYTAARVVPRTYFCVE</sequence>
<dbReference type="AlphaFoldDB" id="A0A508TJT2"/>
<comment type="caution">
    <text evidence="2">The sequence shown here is derived from an EMBL/GenBank/DDBJ whole genome shotgun (WGS) entry which is preliminary data.</text>
</comment>
<dbReference type="Proteomes" id="UP000328092">
    <property type="component" value="Unassembled WGS sequence"/>
</dbReference>
<gene>
    <name evidence="2" type="ORF">CI1B_53280</name>
</gene>
<feature type="signal peptide" evidence="1">
    <location>
        <begin position="1"/>
        <end position="27"/>
    </location>
</feature>
<name>A0A508TJT2_9BRAD</name>
<evidence type="ECO:0000313" key="3">
    <source>
        <dbReference type="Proteomes" id="UP000328092"/>
    </source>
</evidence>
<accession>A0A508TJT2</accession>
<evidence type="ECO:0000313" key="2">
    <source>
        <dbReference type="EMBL" id="VIO74555.1"/>
    </source>
</evidence>
<organism evidence="2 3">
    <name type="scientific">Bradyrhizobium ivorense</name>
    <dbReference type="NCBI Taxonomy" id="2511166"/>
    <lineage>
        <taxon>Bacteria</taxon>
        <taxon>Pseudomonadati</taxon>
        <taxon>Pseudomonadota</taxon>
        <taxon>Alphaproteobacteria</taxon>
        <taxon>Hyphomicrobiales</taxon>
        <taxon>Nitrobacteraceae</taxon>
        <taxon>Bradyrhizobium</taxon>
    </lineage>
</organism>